<comment type="similarity">
    <text evidence="6">Belongs to the methyltransferase superfamily. RsmI family.</text>
</comment>
<evidence type="ECO:0000259" key="7">
    <source>
        <dbReference type="Pfam" id="PF00590"/>
    </source>
</evidence>
<dbReference type="InterPro" id="IPR000878">
    <property type="entry name" value="4pyrrol_Mease"/>
</dbReference>
<dbReference type="EC" id="2.1.1.198" evidence="6"/>
<dbReference type="InterPro" id="IPR014776">
    <property type="entry name" value="4pyrrole_Mease_sub2"/>
</dbReference>
<dbReference type="Gene3D" id="3.30.950.10">
    <property type="entry name" value="Methyltransferase, Cobalt-precorrin-4 Transmethylase, Domain 2"/>
    <property type="match status" value="1"/>
</dbReference>
<comment type="subcellular location">
    <subcellularLocation>
        <location evidence="6">Cytoplasm</location>
    </subcellularLocation>
</comment>
<evidence type="ECO:0000313" key="8">
    <source>
        <dbReference type="EMBL" id="HDD52730.1"/>
    </source>
</evidence>
<evidence type="ECO:0000256" key="4">
    <source>
        <dbReference type="ARBA" id="ARBA00022679"/>
    </source>
</evidence>
<dbReference type="EMBL" id="DQWS01000057">
    <property type="protein sequence ID" value="HDD52730.1"/>
    <property type="molecule type" value="Genomic_DNA"/>
</dbReference>
<dbReference type="FunFam" id="3.40.1010.10:FF:000007">
    <property type="entry name" value="Ribosomal RNA small subunit methyltransferase I"/>
    <property type="match status" value="1"/>
</dbReference>
<dbReference type="SUPFAM" id="SSF53790">
    <property type="entry name" value="Tetrapyrrole methylase"/>
    <property type="match status" value="1"/>
</dbReference>
<comment type="catalytic activity">
    <reaction evidence="6">
        <text>cytidine(1402) in 16S rRNA + S-adenosyl-L-methionine = 2'-O-methylcytidine(1402) in 16S rRNA + S-adenosyl-L-homocysteine + H(+)</text>
        <dbReference type="Rhea" id="RHEA:42924"/>
        <dbReference type="Rhea" id="RHEA-COMP:10285"/>
        <dbReference type="Rhea" id="RHEA-COMP:10286"/>
        <dbReference type="ChEBI" id="CHEBI:15378"/>
        <dbReference type="ChEBI" id="CHEBI:57856"/>
        <dbReference type="ChEBI" id="CHEBI:59789"/>
        <dbReference type="ChEBI" id="CHEBI:74495"/>
        <dbReference type="ChEBI" id="CHEBI:82748"/>
        <dbReference type="EC" id="2.1.1.198"/>
    </reaction>
</comment>
<dbReference type="CDD" id="cd11648">
    <property type="entry name" value="RsmI"/>
    <property type="match status" value="1"/>
</dbReference>
<dbReference type="GO" id="GO:0005737">
    <property type="term" value="C:cytoplasm"/>
    <property type="evidence" value="ECO:0007669"/>
    <property type="project" value="UniProtKB-SubCell"/>
</dbReference>
<comment type="caution">
    <text evidence="8">The sequence shown here is derived from an EMBL/GenBank/DDBJ whole genome shotgun (WGS) entry which is preliminary data.</text>
</comment>
<evidence type="ECO:0000256" key="1">
    <source>
        <dbReference type="ARBA" id="ARBA00022490"/>
    </source>
</evidence>
<dbReference type="Gene3D" id="3.40.1010.10">
    <property type="entry name" value="Cobalt-precorrin-4 Transmethylase, Domain 1"/>
    <property type="match status" value="1"/>
</dbReference>
<evidence type="ECO:0000256" key="6">
    <source>
        <dbReference type="HAMAP-Rule" id="MF_01877"/>
    </source>
</evidence>
<dbReference type="InterPro" id="IPR008189">
    <property type="entry name" value="rRNA_ssu_MeTfrase_I"/>
</dbReference>
<dbReference type="FunFam" id="3.30.950.10:FF:000002">
    <property type="entry name" value="Ribosomal RNA small subunit methyltransferase I"/>
    <property type="match status" value="1"/>
</dbReference>
<comment type="function">
    <text evidence="6">Catalyzes the 2'-O-methylation of the ribose of cytidine 1402 (C1402) in 16S rRNA.</text>
</comment>
<evidence type="ECO:0000256" key="5">
    <source>
        <dbReference type="ARBA" id="ARBA00022691"/>
    </source>
</evidence>
<dbReference type="GO" id="GO:0070677">
    <property type="term" value="F:rRNA (cytosine-2'-O-)-methyltransferase activity"/>
    <property type="evidence" value="ECO:0007669"/>
    <property type="project" value="UniProtKB-UniRule"/>
</dbReference>
<organism evidence="8">
    <name type="scientific">Thermosulfidibacter takaii</name>
    <dbReference type="NCBI Taxonomy" id="412593"/>
    <lineage>
        <taxon>Bacteria</taxon>
        <taxon>Pseudomonadati</taxon>
        <taxon>Thermosulfidibacterota</taxon>
        <taxon>Thermosulfidibacteria</taxon>
        <taxon>Thermosulfidibacterales</taxon>
        <taxon>Thermosulfidibacteraceae</taxon>
    </lineage>
</organism>
<dbReference type="Pfam" id="PF00590">
    <property type="entry name" value="TP_methylase"/>
    <property type="match status" value="1"/>
</dbReference>
<sequence>MEKGLGVLYVVSTPIGNLEDVTLRALRVLKEVDFIACEDTRHSRKLLSHYSISKPMVSYYAPKEAQKAGFILERLKRGERVALITDAGTPLLSDPGWRLVKKAVEAGVPVVPVPGPSSILAALVASGLSICPFAFWGFPPKKEGELKTFLKEVEAYPGVHVFFESPRRVLTTLEVMAQVWGDREAVVAREVTKVHEEFIRGTLSSLKEELAARGEVRGEMVLMVAGGEGRKEPWEEKGKRLLEEGFSLRDVAKILKVLYGTSRRDVYSRMRGALEGS</sequence>
<evidence type="ECO:0000256" key="2">
    <source>
        <dbReference type="ARBA" id="ARBA00022552"/>
    </source>
</evidence>
<name>A0A7C0U687_9BACT</name>
<dbReference type="NCBIfam" id="TIGR00096">
    <property type="entry name" value="16S rRNA (cytidine(1402)-2'-O)-methyltransferase"/>
    <property type="match status" value="1"/>
</dbReference>
<keyword evidence="3 6" id="KW-0489">Methyltransferase</keyword>
<protein>
    <recommendedName>
        <fullName evidence="6">Ribosomal RNA small subunit methyltransferase I</fullName>
        <ecNumber evidence="6">2.1.1.198</ecNumber>
    </recommendedName>
    <alternativeName>
        <fullName evidence="6">16S rRNA 2'-O-ribose C1402 methyltransferase</fullName>
    </alternativeName>
    <alternativeName>
        <fullName evidence="6">rRNA (cytidine-2'-O-)-methyltransferase RsmI</fullName>
    </alternativeName>
</protein>
<dbReference type="PIRSF" id="PIRSF005917">
    <property type="entry name" value="MTase_YraL"/>
    <property type="match status" value="1"/>
</dbReference>
<evidence type="ECO:0000256" key="3">
    <source>
        <dbReference type="ARBA" id="ARBA00022603"/>
    </source>
</evidence>
<dbReference type="PANTHER" id="PTHR46111">
    <property type="entry name" value="RIBOSOMAL RNA SMALL SUBUNIT METHYLTRANSFERASE I"/>
    <property type="match status" value="1"/>
</dbReference>
<dbReference type="Proteomes" id="UP000885690">
    <property type="component" value="Unassembled WGS sequence"/>
</dbReference>
<reference evidence="8" key="1">
    <citation type="journal article" date="2020" name="mSystems">
        <title>Genome- and Community-Level Interaction Insights into Carbon Utilization and Element Cycling Functions of Hydrothermarchaeota in Hydrothermal Sediment.</title>
        <authorList>
            <person name="Zhou Z."/>
            <person name="Liu Y."/>
            <person name="Xu W."/>
            <person name="Pan J."/>
            <person name="Luo Z.H."/>
            <person name="Li M."/>
        </authorList>
    </citation>
    <scope>NUCLEOTIDE SEQUENCE [LARGE SCALE GENOMIC DNA]</scope>
    <source>
        <strain evidence="8">HyVt-115</strain>
    </source>
</reference>
<feature type="domain" description="Tetrapyrrole methylase" evidence="7">
    <location>
        <begin position="8"/>
        <end position="206"/>
    </location>
</feature>
<accession>A0A7C0U687</accession>
<dbReference type="HAMAP" id="MF_01877">
    <property type="entry name" value="16SrRNA_methyltr_I"/>
    <property type="match status" value="1"/>
</dbReference>
<gene>
    <name evidence="6 8" type="primary">rsmI</name>
    <name evidence="8" type="ORF">ENF32_01510</name>
</gene>
<keyword evidence="4 6" id="KW-0808">Transferase</keyword>
<proteinExistence type="inferred from homology"/>
<keyword evidence="1 6" id="KW-0963">Cytoplasm</keyword>
<dbReference type="PANTHER" id="PTHR46111:SF1">
    <property type="entry name" value="RIBOSOMAL RNA SMALL SUBUNIT METHYLTRANSFERASE I"/>
    <property type="match status" value="1"/>
</dbReference>
<keyword evidence="2 6" id="KW-0698">rRNA processing</keyword>
<dbReference type="AlphaFoldDB" id="A0A7C0U687"/>
<keyword evidence="5 6" id="KW-0949">S-adenosyl-L-methionine</keyword>
<dbReference type="InterPro" id="IPR035996">
    <property type="entry name" value="4pyrrol_Methylase_sf"/>
</dbReference>
<dbReference type="InterPro" id="IPR014777">
    <property type="entry name" value="4pyrrole_Mease_sub1"/>
</dbReference>